<dbReference type="STRING" id="765915.A0A1Y2HLA7"/>
<name>A0A1Y2HLA7_9FUNG</name>
<comment type="subcellular location">
    <subcellularLocation>
        <location evidence="1">Mitochondrion</location>
    </subcellularLocation>
</comment>
<dbReference type="GO" id="GO:0005739">
    <property type="term" value="C:mitochondrion"/>
    <property type="evidence" value="ECO:0007669"/>
    <property type="project" value="UniProtKB-SubCell"/>
</dbReference>
<sequence>MSPLLHGLGPSMILRGLHSSCVVRNTADRPPAQSPVAAQSSTQTSNPTPIESASAADPRGNVLAERASKTAQAIRDGFFASISKANRAIISASDANAADAPITGIASISPSVVDVNAGHHQSILGMTEPLATPLAVTSQGPPEIPEFTVVSAGLGSMIMVRLPAASKVYAQKGSIIGQSANITSFVSANGGPFSSLMRKLQGGPLFFSVLSAPANQAGDIILAPRGIGDVAVIEMDGSEEYYVRRHAYLASTSGIALNMRLDGLSLSKSADTGIVHYRASGKGKMAITTYGGLYCLNLTAGESYRVSPRHLIAWSCGMTPEPVPASQVSVLPDADFQDARVPSIKAVEASASPAEPVPSGTASPSPESFDKESPAQTAARAARAVGEMIADTGLFLSSLISRTRSKMRYWALGQEELVELTGPGEVFIASRLLPRFDLLRNISSTAADEKAQQYASVSQTTAQTAQSQGVTNIRLGIQAPEIINMKPSTKAPVVNQLNKH</sequence>
<dbReference type="InterPro" id="IPR002838">
    <property type="entry name" value="AIM24"/>
</dbReference>
<organism evidence="3 4">
    <name type="scientific">Catenaria anguillulae PL171</name>
    <dbReference type="NCBI Taxonomy" id="765915"/>
    <lineage>
        <taxon>Eukaryota</taxon>
        <taxon>Fungi</taxon>
        <taxon>Fungi incertae sedis</taxon>
        <taxon>Blastocladiomycota</taxon>
        <taxon>Blastocladiomycetes</taxon>
        <taxon>Blastocladiales</taxon>
        <taxon>Catenariaceae</taxon>
        <taxon>Catenaria</taxon>
    </lineage>
</organism>
<dbReference type="InterPro" id="IPR036983">
    <property type="entry name" value="AIM24_sf"/>
</dbReference>
<dbReference type="PANTHER" id="PTHR43657:SF1">
    <property type="entry name" value="ALTERED INHERITANCE OF MITOCHONDRIA PROTEIN 24, MITOCHONDRIAL"/>
    <property type="match status" value="1"/>
</dbReference>
<dbReference type="OrthoDB" id="1705416at2759"/>
<protein>
    <recommendedName>
        <fullName evidence="1">Altered inheritance of mitochondria protein 24, mitochondrial</fullName>
    </recommendedName>
</protein>
<dbReference type="SUPFAM" id="SSF51219">
    <property type="entry name" value="TRAP-like"/>
    <property type="match status" value="1"/>
</dbReference>
<feature type="region of interest" description="Disordered" evidence="2">
    <location>
        <begin position="347"/>
        <end position="376"/>
    </location>
</feature>
<feature type="compositionally biased region" description="Polar residues" evidence="2">
    <location>
        <begin position="36"/>
        <end position="51"/>
    </location>
</feature>
<evidence type="ECO:0000313" key="3">
    <source>
        <dbReference type="EMBL" id="ORZ35355.1"/>
    </source>
</evidence>
<keyword evidence="1" id="KW-0496">Mitochondrion</keyword>
<evidence type="ECO:0000256" key="1">
    <source>
        <dbReference type="RuleBase" id="RU363045"/>
    </source>
</evidence>
<evidence type="ECO:0000256" key="2">
    <source>
        <dbReference type="SAM" id="MobiDB-lite"/>
    </source>
</evidence>
<dbReference type="EMBL" id="MCFL01000023">
    <property type="protein sequence ID" value="ORZ35355.1"/>
    <property type="molecule type" value="Genomic_DNA"/>
</dbReference>
<comment type="similarity">
    <text evidence="1">Belongs to the AIM24 family.</text>
</comment>
<dbReference type="Gene3D" id="3.60.160.10">
    <property type="entry name" value="Mitochondrial biogenesis AIM24"/>
    <property type="match status" value="1"/>
</dbReference>
<comment type="caution">
    <text evidence="3">The sequence shown here is derived from an EMBL/GenBank/DDBJ whole genome shotgun (WGS) entry which is preliminary data.</text>
</comment>
<dbReference type="PANTHER" id="PTHR43657">
    <property type="entry name" value="TRYPTOPHAN RNA-BINDING ATTENUATOR PROTEIN-LIKE PROTEIN"/>
    <property type="match status" value="1"/>
</dbReference>
<dbReference type="Pfam" id="PF01987">
    <property type="entry name" value="AIM24"/>
    <property type="match status" value="1"/>
</dbReference>
<accession>A0A1Y2HLA7</accession>
<reference evidence="3 4" key="1">
    <citation type="submission" date="2016-07" db="EMBL/GenBank/DDBJ databases">
        <title>Pervasive Adenine N6-methylation of Active Genes in Fungi.</title>
        <authorList>
            <consortium name="DOE Joint Genome Institute"/>
            <person name="Mondo S.J."/>
            <person name="Dannebaum R.O."/>
            <person name="Kuo R.C."/>
            <person name="Labutti K."/>
            <person name="Haridas S."/>
            <person name="Kuo A."/>
            <person name="Salamov A."/>
            <person name="Ahrendt S.R."/>
            <person name="Lipzen A."/>
            <person name="Sullivan W."/>
            <person name="Andreopoulos W.B."/>
            <person name="Clum A."/>
            <person name="Lindquist E."/>
            <person name="Daum C."/>
            <person name="Ramamoorthy G.K."/>
            <person name="Gryganskyi A."/>
            <person name="Culley D."/>
            <person name="Magnuson J.K."/>
            <person name="James T.Y."/>
            <person name="O'Malley M.A."/>
            <person name="Stajich J.E."/>
            <person name="Spatafora J.W."/>
            <person name="Visel A."/>
            <person name="Grigoriev I.V."/>
        </authorList>
    </citation>
    <scope>NUCLEOTIDE SEQUENCE [LARGE SCALE GENOMIC DNA]</scope>
    <source>
        <strain evidence="3 4">PL171</strain>
    </source>
</reference>
<dbReference type="AlphaFoldDB" id="A0A1Y2HLA7"/>
<evidence type="ECO:0000313" key="4">
    <source>
        <dbReference type="Proteomes" id="UP000193411"/>
    </source>
</evidence>
<dbReference type="InterPro" id="IPR016031">
    <property type="entry name" value="Trp_RNA-bd_attenuator-like_dom"/>
</dbReference>
<feature type="region of interest" description="Disordered" evidence="2">
    <location>
        <begin position="25"/>
        <end position="60"/>
    </location>
</feature>
<dbReference type="Proteomes" id="UP000193411">
    <property type="component" value="Unassembled WGS sequence"/>
</dbReference>
<keyword evidence="4" id="KW-1185">Reference proteome</keyword>
<gene>
    <name evidence="3" type="ORF">BCR44DRAFT_47544</name>
</gene>
<proteinExistence type="inferred from homology"/>